<dbReference type="Proteomes" id="UP000001024">
    <property type="component" value="Chromosome"/>
</dbReference>
<dbReference type="OrthoDB" id="55980at2157"/>
<dbReference type="EnsemblBacteria" id="CAC11489">
    <property type="protein sequence ID" value="CAC11489"/>
    <property type="gene ID" value="CAC11489"/>
</dbReference>
<dbReference type="RefSeq" id="WP_010900773.1">
    <property type="nucleotide sequence ID" value="NC_002578.1"/>
</dbReference>
<dbReference type="KEGG" id="tac:Ta0345"/>
<reference evidence="1 2" key="1">
    <citation type="journal article" date="2000" name="Nature">
        <title>The genome sequence of the thermoacidophilic scavenger Thermoplasma acidophilum.</title>
        <authorList>
            <person name="Ruepp A."/>
            <person name="Graml W."/>
            <person name="Santos-Martinez M.L."/>
            <person name="Koretke K.K."/>
            <person name="Volker C."/>
            <person name="Mewes H.W."/>
            <person name="Frishman D."/>
            <person name="Stocker S."/>
            <person name="Lupas A.N."/>
            <person name="Baumeister W."/>
        </authorList>
    </citation>
    <scope>NUCLEOTIDE SEQUENCE [LARGE SCALE GENOMIC DNA]</scope>
    <source>
        <strain evidence="2">ATCC 25905 / DSM 1728 / JCM 9062 / NBRC 15155 / AMRC-C165</strain>
    </source>
</reference>
<proteinExistence type="predicted"/>
<accession>Q9HL85</accession>
<dbReference type="STRING" id="273075.gene:9571563"/>
<dbReference type="PaxDb" id="273075-Ta0345"/>
<dbReference type="InParanoid" id="Q9HL85"/>
<dbReference type="eggNOG" id="arCOG06955">
    <property type="taxonomic scope" value="Archaea"/>
</dbReference>
<evidence type="ECO:0000313" key="1">
    <source>
        <dbReference type="EMBL" id="CAC11489.1"/>
    </source>
</evidence>
<name>Q9HL85_THEAC</name>
<organism evidence="1 2">
    <name type="scientific">Thermoplasma acidophilum (strain ATCC 25905 / DSM 1728 / JCM 9062 / NBRC 15155 / AMRC-C165)</name>
    <dbReference type="NCBI Taxonomy" id="273075"/>
    <lineage>
        <taxon>Archaea</taxon>
        <taxon>Methanobacteriati</taxon>
        <taxon>Thermoplasmatota</taxon>
        <taxon>Thermoplasmata</taxon>
        <taxon>Thermoplasmatales</taxon>
        <taxon>Thermoplasmataceae</taxon>
        <taxon>Thermoplasma</taxon>
    </lineage>
</organism>
<protein>
    <submittedName>
        <fullName evidence="1">Uncharacterized protein</fullName>
    </submittedName>
</protein>
<dbReference type="EMBL" id="AL445064">
    <property type="protein sequence ID" value="CAC11489.1"/>
    <property type="molecule type" value="Genomic_DNA"/>
</dbReference>
<evidence type="ECO:0000313" key="2">
    <source>
        <dbReference type="Proteomes" id="UP000001024"/>
    </source>
</evidence>
<keyword evidence="2" id="KW-1185">Reference proteome</keyword>
<dbReference type="AlphaFoldDB" id="Q9HL85"/>
<gene>
    <name evidence="1" type="ordered locus">Ta0345</name>
</gene>
<dbReference type="HOGENOM" id="CLU_2010201_0_0_2"/>
<sequence length="123" mass="14030">MLLFFGLELHIPVGSKQDVRFEGKVRYEWAIKEGLARIADGRMHVDKGVFLSIMEKSKEALNYSDNIPEFGMEAIYLYFSNRERAMHIAEELRSAGVKADVQDDKVGSTLKISFIVQSDRSDK</sequence>